<feature type="region of interest" description="Disordered" evidence="8">
    <location>
        <begin position="1"/>
        <end position="100"/>
    </location>
</feature>
<keyword evidence="1" id="KW-0132">Cell division</keyword>
<dbReference type="GO" id="GO:0051301">
    <property type="term" value="P:cell division"/>
    <property type="evidence" value="ECO:0007669"/>
    <property type="project" value="UniProtKB-KW"/>
</dbReference>
<dbReference type="PROSITE" id="PS50005">
    <property type="entry name" value="TPR"/>
    <property type="match status" value="2"/>
</dbReference>
<evidence type="ECO:0000313" key="9">
    <source>
        <dbReference type="EMBL" id="EGG05283.1"/>
    </source>
</evidence>
<keyword evidence="5 7" id="KW-0802">TPR repeat</keyword>
<evidence type="ECO:0000313" key="10">
    <source>
        <dbReference type="Proteomes" id="UP000001072"/>
    </source>
</evidence>
<keyword evidence="10" id="KW-1185">Reference proteome</keyword>
<dbReference type="InParanoid" id="F4RQQ1"/>
<dbReference type="EMBL" id="GL883114">
    <property type="protein sequence ID" value="EGG05283.1"/>
    <property type="molecule type" value="Genomic_DNA"/>
</dbReference>
<dbReference type="FunCoup" id="F4RQQ1">
    <property type="interactions" value="800"/>
</dbReference>
<evidence type="ECO:0000256" key="5">
    <source>
        <dbReference type="ARBA" id="ARBA00022803"/>
    </source>
</evidence>
<evidence type="ECO:0000256" key="7">
    <source>
        <dbReference type="PROSITE-ProRule" id="PRU00339"/>
    </source>
</evidence>
<keyword evidence="2" id="KW-0677">Repeat</keyword>
<dbReference type="PANTHER" id="PTHR12558:SF9">
    <property type="entry name" value="CELL DIVISION CYCLE PROTEIN 16 HOMOLOG"/>
    <property type="match status" value="1"/>
</dbReference>
<feature type="compositionally biased region" description="Polar residues" evidence="8">
    <location>
        <begin position="81"/>
        <end position="100"/>
    </location>
</feature>
<evidence type="ECO:0000256" key="3">
    <source>
        <dbReference type="ARBA" id="ARBA00022776"/>
    </source>
</evidence>
<keyword evidence="3" id="KW-0498">Mitosis</keyword>
<dbReference type="InterPro" id="IPR019734">
    <property type="entry name" value="TPR_rpt"/>
</dbReference>
<proteinExistence type="predicted"/>
<evidence type="ECO:0000256" key="6">
    <source>
        <dbReference type="ARBA" id="ARBA00023306"/>
    </source>
</evidence>
<dbReference type="GO" id="GO:0005737">
    <property type="term" value="C:cytoplasm"/>
    <property type="evidence" value="ECO:0007669"/>
    <property type="project" value="TreeGrafter"/>
</dbReference>
<dbReference type="SUPFAM" id="SSF48452">
    <property type="entry name" value="TPR-like"/>
    <property type="match status" value="2"/>
</dbReference>
<organism evidence="10">
    <name type="scientific">Melampsora larici-populina (strain 98AG31 / pathotype 3-4-7)</name>
    <name type="common">Poplar leaf rust fungus</name>
    <dbReference type="NCBI Taxonomy" id="747676"/>
    <lineage>
        <taxon>Eukaryota</taxon>
        <taxon>Fungi</taxon>
        <taxon>Dikarya</taxon>
        <taxon>Basidiomycota</taxon>
        <taxon>Pucciniomycotina</taxon>
        <taxon>Pucciniomycetes</taxon>
        <taxon>Pucciniales</taxon>
        <taxon>Melampsoraceae</taxon>
        <taxon>Melampsora</taxon>
    </lineage>
</organism>
<feature type="compositionally biased region" description="Polar residues" evidence="8">
    <location>
        <begin position="124"/>
        <end position="149"/>
    </location>
</feature>
<dbReference type="GO" id="GO:0016567">
    <property type="term" value="P:protein ubiquitination"/>
    <property type="evidence" value="ECO:0007669"/>
    <property type="project" value="TreeGrafter"/>
</dbReference>
<feature type="repeat" description="TPR" evidence="7">
    <location>
        <begin position="763"/>
        <end position="796"/>
    </location>
</feature>
<keyword evidence="6" id="KW-0131">Cell cycle</keyword>
<dbReference type="AlphaFoldDB" id="F4RQQ1"/>
<name>F4RQQ1_MELLP</name>
<sequence length="898" mass="101125">MPSTNSNRSHPHQSSSRIPSNLNTPNVPNNSNQPPTVQTRLRARLGSLPTSLPQPSSSLPLRRRLPASSLMPPGSPLFEQAGSSTLAMSPRQSPVATRPSTRAAQLQAQQSFSSHSLTPLLNRCFSTSGSPQVPNLTSKLSQHDSSLQDPQISCSFDQDGQDEKMNIQSTDPISFYDSGLPDHLEEASMEQAPDQTSLDWTMTDRLRLWRDDARAQHLYETAAFWGAKVYGLTSNPNDAFWLAQVYFLTGQFVRAEKILTGVRRIARRPLDLEEINPDSTHDDLIVENLTAAHPDREKNEAGRDETNDLAPVRMTDYSTACRYLAAQCMIRQGKWEAAMEMVGDENPFRLESQNQHDLDQPSNLNSSQRGPKLKGQRSEHVDHQQGSSKTGSMGKKYADSKATMDGGIKFESSMCYLRGLVHLQNKSLDRAKECFLESLALDVKCYESFEALVGGNMLEPEEEWEFIQSLGYHHQTPDDALFIKSLYTVRLKKFNHKEEVFEAFRLLKEKYNLSDDPDAAFGLADWLFTNYRFQDCHRITSRILTLHDHHPPTLPLHLTCMAMMPHLRPSLFLLAHDLVERDPNSAISWYAAGLWYFSQRRWEESRRFFSKSALMDSRFAPAWFGFGHALAYEGEHDQAITAYSTASHNFQGSHFPLLFIGMQHIQLANPTLASDYLLAASEICPFDPLVLHERGVVCYYQEQWQEGAELFESTIKASQNSQTDPKIWAPTYLNLSHCYRRLKRYPEALEAAKQAKYLQPRSAAALTATGMAFHALGNNSDAIRMYHESLAVLPADPMTTSLLKFSLDMECCYPILQTNRPSTSPPVSPPFMFKGLSREGYEQFKEDLVGYEEKLKTQYGKECTSSTLFGYAPEKEAGTSGVGIGVGGFEEDGDRMEE</sequence>
<protein>
    <submittedName>
        <fullName evidence="9">Uncharacterized protein</fullName>
    </submittedName>
</protein>
<feature type="compositionally biased region" description="Low complexity" evidence="8">
    <location>
        <begin position="19"/>
        <end position="38"/>
    </location>
</feature>
<evidence type="ECO:0000256" key="8">
    <source>
        <dbReference type="SAM" id="MobiDB-lite"/>
    </source>
</evidence>
<evidence type="ECO:0000256" key="4">
    <source>
        <dbReference type="ARBA" id="ARBA00022786"/>
    </source>
</evidence>
<dbReference type="Proteomes" id="UP000001072">
    <property type="component" value="Unassembled WGS sequence"/>
</dbReference>
<gene>
    <name evidence="9" type="ORF">MELLADRAFT_88139</name>
</gene>
<dbReference type="KEGG" id="mlr:MELLADRAFT_88139"/>
<evidence type="ECO:0000256" key="2">
    <source>
        <dbReference type="ARBA" id="ARBA00022737"/>
    </source>
</evidence>
<feature type="compositionally biased region" description="Basic and acidic residues" evidence="8">
    <location>
        <begin position="293"/>
        <end position="306"/>
    </location>
</feature>
<dbReference type="VEuPathDB" id="FungiDB:MELLADRAFT_88139"/>
<accession>F4RQQ1</accession>
<dbReference type="Pfam" id="PF12895">
    <property type="entry name" value="ANAPC3"/>
    <property type="match status" value="1"/>
</dbReference>
<evidence type="ECO:0000256" key="1">
    <source>
        <dbReference type="ARBA" id="ARBA00022618"/>
    </source>
</evidence>
<feature type="compositionally biased region" description="Polar residues" evidence="8">
    <location>
        <begin position="360"/>
        <end position="369"/>
    </location>
</feature>
<dbReference type="STRING" id="747676.F4RQQ1"/>
<dbReference type="InterPro" id="IPR011990">
    <property type="entry name" value="TPR-like_helical_dom_sf"/>
</dbReference>
<keyword evidence="4" id="KW-0833">Ubl conjugation pathway</keyword>
<dbReference type="RefSeq" id="XP_007411648.1">
    <property type="nucleotide sequence ID" value="XM_007411586.1"/>
</dbReference>
<dbReference type="GeneID" id="18934780"/>
<dbReference type="Pfam" id="PF13181">
    <property type="entry name" value="TPR_8"/>
    <property type="match status" value="2"/>
</dbReference>
<dbReference type="HOGENOM" id="CLU_011751_0_1_1"/>
<dbReference type="SMART" id="SM00028">
    <property type="entry name" value="TPR"/>
    <property type="match status" value="7"/>
</dbReference>
<feature type="region of interest" description="Disordered" evidence="8">
    <location>
        <begin position="123"/>
        <end position="149"/>
    </location>
</feature>
<dbReference type="Gene3D" id="1.25.40.10">
    <property type="entry name" value="Tetratricopeptide repeat domain"/>
    <property type="match status" value="1"/>
</dbReference>
<dbReference type="GO" id="GO:0045842">
    <property type="term" value="P:positive regulation of mitotic metaphase/anaphase transition"/>
    <property type="evidence" value="ECO:0007669"/>
    <property type="project" value="TreeGrafter"/>
</dbReference>
<feature type="region of interest" description="Disordered" evidence="8">
    <location>
        <begin position="354"/>
        <end position="398"/>
    </location>
</feature>
<dbReference type="GO" id="GO:0031145">
    <property type="term" value="P:anaphase-promoting complex-dependent catabolic process"/>
    <property type="evidence" value="ECO:0007669"/>
    <property type="project" value="TreeGrafter"/>
</dbReference>
<feature type="region of interest" description="Disordered" evidence="8">
    <location>
        <begin position="291"/>
        <end position="310"/>
    </location>
</feature>
<feature type="repeat" description="TPR" evidence="7">
    <location>
        <begin position="729"/>
        <end position="762"/>
    </location>
</feature>
<dbReference type="OrthoDB" id="10006270at2759"/>
<dbReference type="eggNOG" id="KOG1173">
    <property type="taxonomic scope" value="Eukaryota"/>
</dbReference>
<feature type="compositionally biased region" description="Low complexity" evidence="8">
    <location>
        <begin position="45"/>
        <end position="72"/>
    </location>
</feature>
<dbReference type="PANTHER" id="PTHR12558">
    <property type="entry name" value="CELL DIVISION CYCLE 16,23,27"/>
    <property type="match status" value="1"/>
</dbReference>
<dbReference type="GO" id="GO:0005680">
    <property type="term" value="C:anaphase-promoting complex"/>
    <property type="evidence" value="ECO:0007669"/>
    <property type="project" value="UniProtKB-ARBA"/>
</dbReference>
<feature type="compositionally biased region" description="Polar residues" evidence="8">
    <location>
        <begin position="1"/>
        <end position="18"/>
    </location>
</feature>
<reference evidence="10" key="1">
    <citation type="journal article" date="2011" name="Proc. Natl. Acad. Sci. U.S.A.">
        <title>Obligate biotrophy features unraveled by the genomic analysis of rust fungi.</title>
        <authorList>
            <person name="Duplessis S."/>
            <person name="Cuomo C.A."/>
            <person name="Lin Y.-C."/>
            <person name="Aerts A."/>
            <person name="Tisserant E."/>
            <person name="Veneault-Fourrey C."/>
            <person name="Joly D.L."/>
            <person name="Hacquard S."/>
            <person name="Amselem J."/>
            <person name="Cantarel B.L."/>
            <person name="Chiu R."/>
            <person name="Coutinho P.M."/>
            <person name="Feau N."/>
            <person name="Field M."/>
            <person name="Frey P."/>
            <person name="Gelhaye E."/>
            <person name="Goldberg J."/>
            <person name="Grabherr M.G."/>
            <person name="Kodira C.D."/>
            <person name="Kohler A."/>
            <person name="Kuees U."/>
            <person name="Lindquist E.A."/>
            <person name="Lucas S.M."/>
            <person name="Mago R."/>
            <person name="Mauceli E."/>
            <person name="Morin E."/>
            <person name="Murat C."/>
            <person name="Pangilinan J.L."/>
            <person name="Park R."/>
            <person name="Pearson M."/>
            <person name="Quesneville H."/>
            <person name="Rouhier N."/>
            <person name="Sakthikumar S."/>
            <person name="Salamov A.A."/>
            <person name="Schmutz J."/>
            <person name="Selles B."/>
            <person name="Shapiro H."/>
            <person name="Tanguay P."/>
            <person name="Tuskan G.A."/>
            <person name="Henrissat B."/>
            <person name="Van de Peer Y."/>
            <person name="Rouze P."/>
            <person name="Ellis J.G."/>
            <person name="Dodds P.N."/>
            <person name="Schein J.E."/>
            <person name="Zhong S."/>
            <person name="Hamelin R.C."/>
            <person name="Grigoriev I.V."/>
            <person name="Szabo L.J."/>
            <person name="Martin F."/>
        </authorList>
    </citation>
    <scope>NUCLEOTIDE SEQUENCE [LARGE SCALE GENOMIC DNA]</scope>
    <source>
        <strain evidence="10">98AG31 / pathotype 3-4-7</strain>
    </source>
</reference>